<dbReference type="AlphaFoldDB" id="A0A8J4UYR2"/>
<name>A0A8J4UYR2_9MYCE</name>
<organism evidence="2 3">
    <name type="scientific">Polysphondylium violaceum</name>
    <dbReference type="NCBI Taxonomy" id="133409"/>
    <lineage>
        <taxon>Eukaryota</taxon>
        <taxon>Amoebozoa</taxon>
        <taxon>Evosea</taxon>
        <taxon>Eumycetozoa</taxon>
        <taxon>Dictyostelia</taxon>
        <taxon>Dictyosteliales</taxon>
        <taxon>Dictyosteliaceae</taxon>
        <taxon>Polysphondylium</taxon>
    </lineage>
</organism>
<dbReference type="EMBL" id="AJWJ01000203">
    <property type="protein sequence ID" value="KAF2073455.1"/>
    <property type="molecule type" value="Genomic_DNA"/>
</dbReference>
<comment type="caution">
    <text evidence="2">The sequence shown here is derived from an EMBL/GenBank/DDBJ whole genome shotgun (WGS) entry which is preliminary data.</text>
</comment>
<proteinExistence type="predicted"/>
<feature type="compositionally biased region" description="Low complexity" evidence="1">
    <location>
        <begin position="17"/>
        <end position="29"/>
    </location>
</feature>
<evidence type="ECO:0000256" key="1">
    <source>
        <dbReference type="SAM" id="MobiDB-lite"/>
    </source>
</evidence>
<feature type="region of interest" description="Disordered" evidence="1">
    <location>
        <begin position="1"/>
        <end position="30"/>
    </location>
</feature>
<evidence type="ECO:0000313" key="3">
    <source>
        <dbReference type="Proteomes" id="UP000695562"/>
    </source>
</evidence>
<gene>
    <name evidence="2" type="ORF">CYY_005240</name>
</gene>
<evidence type="ECO:0000313" key="2">
    <source>
        <dbReference type="EMBL" id="KAF2073455.1"/>
    </source>
</evidence>
<protein>
    <submittedName>
        <fullName evidence="2">Uncharacterized protein</fullName>
    </submittedName>
</protein>
<reference evidence="2" key="1">
    <citation type="submission" date="2020-01" db="EMBL/GenBank/DDBJ databases">
        <title>Development of genomics and gene disruption for Polysphondylium violaceum indicates a role for the polyketide synthase stlB in stalk morphogenesis.</title>
        <authorList>
            <person name="Narita B."/>
            <person name="Kawabe Y."/>
            <person name="Kin K."/>
            <person name="Saito T."/>
            <person name="Gibbs R."/>
            <person name="Kuspa A."/>
            <person name="Muzny D."/>
            <person name="Queller D."/>
            <person name="Richards S."/>
            <person name="Strassman J."/>
            <person name="Sucgang R."/>
            <person name="Worley K."/>
            <person name="Schaap P."/>
        </authorList>
    </citation>
    <scope>NUCLEOTIDE SEQUENCE</scope>
    <source>
        <strain evidence="2">QSvi11</strain>
    </source>
</reference>
<accession>A0A8J4UYR2</accession>
<keyword evidence="3" id="KW-1185">Reference proteome</keyword>
<dbReference type="Proteomes" id="UP000695562">
    <property type="component" value="Unassembled WGS sequence"/>
</dbReference>
<sequence length="88" mass="9543">MSSLQKSISTTIKGFRSYSSSSNKTSSLSGYGTPYYPVHAFNKLNFGQKKEHVKVTTANNTKNINSAKDLPAHPVRSAASTYLVVDDA</sequence>
<feature type="compositionally biased region" description="Polar residues" evidence="1">
    <location>
        <begin position="1"/>
        <end position="12"/>
    </location>
</feature>